<dbReference type="Gene3D" id="3.10.450.50">
    <property type="match status" value="1"/>
</dbReference>
<evidence type="ECO:0000313" key="3">
    <source>
        <dbReference type="Proteomes" id="UP000612233"/>
    </source>
</evidence>
<proteinExistence type="predicted"/>
<dbReference type="AlphaFoldDB" id="A0A927GLC2"/>
<name>A0A927GLC2_9BACT</name>
<protein>
    <submittedName>
        <fullName evidence="2">Nuclear transport factor 2 family protein</fullName>
    </submittedName>
</protein>
<dbReference type="Proteomes" id="UP000612233">
    <property type="component" value="Unassembled WGS sequence"/>
</dbReference>
<gene>
    <name evidence="2" type="ORF">IC235_21725</name>
</gene>
<dbReference type="EMBL" id="JACXAD010000044">
    <property type="protein sequence ID" value="MBD2770513.1"/>
    <property type="molecule type" value="Genomic_DNA"/>
</dbReference>
<feature type="domain" description="SnoaL-like" evidence="1">
    <location>
        <begin position="8"/>
        <end position="137"/>
    </location>
</feature>
<organism evidence="2 3">
    <name type="scientific">Hymenobacter montanus</name>
    <dbReference type="NCBI Taxonomy" id="2771359"/>
    <lineage>
        <taxon>Bacteria</taxon>
        <taxon>Pseudomonadati</taxon>
        <taxon>Bacteroidota</taxon>
        <taxon>Cytophagia</taxon>
        <taxon>Cytophagales</taxon>
        <taxon>Hymenobacteraceae</taxon>
        <taxon>Hymenobacter</taxon>
    </lineage>
</organism>
<comment type="caution">
    <text evidence="2">The sequence shown here is derived from an EMBL/GenBank/DDBJ whole genome shotgun (WGS) entry which is preliminary data.</text>
</comment>
<evidence type="ECO:0000259" key="1">
    <source>
        <dbReference type="Pfam" id="PF13577"/>
    </source>
</evidence>
<dbReference type="SUPFAM" id="SSF54427">
    <property type="entry name" value="NTF2-like"/>
    <property type="match status" value="1"/>
</dbReference>
<dbReference type="InterPro" id="IPR037401">
    <property type="entry name" value="SnoaL-like"/>
</dbReference>
<keyword evidence="3" id="KW-1185">Reference proteome</keyword>
<dbReference type="RefSeq" id="WP_191007322.1">
    <property type="nucleotide sequence ID" value="NZ_JACXAD010000044.1"/>
</dbReference>
<dbReference type="Pfam" id="PF13577">
    <property type="entry name" value="SnoaL_4"/>
    <property type="match status" value="1"/>
</dbReference>
<evidence type="ECO:0000313" key="2">
    <source>
        <dbReference type="EMBL" id="MBD2770513.1"/>
    </source>
</evidence>
<dbReference type="InterPro" id="IPR032710">
    <property type="entry name" value="NTF2-like_dom_sf"/>
</dbReference>
<accession>A0A927GLC2</accession>
<sequence>MEEQLKEIIERTQISDLHLRYFRAIDEKQLDRKIVEVTFTTDAQVSKPNGAVSIGHDEILDGHIKSFARFQATQHTTSDFIIEFGNDKAIVRTNLTAMHVWADIAENPSLNSKHFYAGGVLLTKAIKAGNKWRISEWIFRNVWRTGEGMDEMAKFARPE</sequence>
<reference evidence="2" key="1">
    <citation type="submission" date="2020-09" db="EMBL/GenBank/DDBJ databases">
        <authorList>
            <person name="Kim M.K."/>
        </authorList>
    </citation>
    <scope>NUCLEOTIDE SEQUENCE</scope>
    <source>
        <strain evidence="2">BT664</strain>
    </source>
</reference>